<accession>A0A409YLA2</accession>
<feature type="compositionally biased region" description="Gly residues" evidence="1">
    <location>
        <begin position="530"/>
        <end position="541"/>
    </location>
</feature>
<name>A0A409YLA2_9AGAR</name>
<dbReference type="OrthoDB" id="3265311at2759"/>
<comment type="caution">
    <text evidence="2">The sequence shown here is derived from an EMBL/GenBank/DDBJ whole genome shotgun (WGS) entry which is preliminary data.</text>
</comment>
<dbReference type="EMBL" id="NHTK01001018">
    <property type="protein sequence ID" value="PPR03805.1"/>
    <property type="molecule type" value="Genomic_DNA"/>
</dbReference>
<feature type="compositionally biased region" description="Polar residues" evidence="1">
    <location>
        <begin position="376"/>
        <end position="387"/>
    </location>
</feature>
<gene>
    <name evidence="2" type="ORF">CVT24_007492</name>
</gene>
<reference evidence="2 3" key="1">
    <citation type="journal article" date="2018" name="Evol. Lett.">
        <title>Horizontal gene cluster transfer increased hallucinogenic mushroom diversity.</title>
        <authorList>
            <person name="Reynolds H.T."/>
            <person name="Vijayakumar V."/>
            <person name="Gluck-Thaler E."/>
            <person name="Korotkin H.B."/>
            <person name="Matheny P.B."/>
            <person name="Slot J.C."/>
        </authorList>
    </citation>
    <scope>NUCLEOTIDE SEQUENCE [LARGE SCALE GENOMIC DNA]</scope>
    <source>
        <strain evidence="2 3">2629</strain>
    </source>
</reference>
<feature type="region of interest" description="Disordered" evidence="1">
    <location>
        <begin position="147"/>
        <end position="180"/>
    </location>
</feature>
<feature type="region of interest" description="Disordered" evidence="1">
    <location>
        <begin position="504"/>
        <end position="553"/>
    </location>
</feature>
<organism evidence="2 3">
    <name type="scientific">Panaeolus cyanescens</name>
    <dbReference type="NCBI Taxonomy" id="181874"/>
    <lineage>
        <taxon>Eukaryota</taxon>
        <taxon>Fungi</taxon>
        <taxon>Dikarya</taxon>
        <taxon>Basidiomycota</taxon>
        <taxon>Agaricomycotina</taxon>
        <taxon>Agaricomycetes</taxon>
        <taxon>Agaricomycetidae</taxon>
        <taxon>Agaricales</taxon>
        <taxon>Agaricineae</taxon>
        <taxon>Galeropsidaceae</taxon>
        <taxon>Panaeolus</taxon>
    </lineage>
</organism>
<dbReference type="Proteomes" id="UP000284842">
    <property type="component" value="Unassembled WGS sequence"/>
</dbReference>
<feature type="region of interest" description="Disordered" evidence="1">
    <location>
        <begin position="376"/>
        <end position="473"/>
    </location>
</feature>
<evidence type="ECO:0000313" key="2">
    <source>
        <dbReference type="EMBL" id="PPR03805.1"/>
    </source>
</evidence>
<feature type="compositionally biased region" description="Low complexity" evidence="1">
    <location>
        <begin position="411"/>
        <end position="454"/>
    </location>
</feature>
<protein>
    <submittedName>
        <fullName evidence="2">Uncharacterized protein</fullName>
    </submittedName>
</protein>
<feature type="region of interest" description="Disordered" evidence="1">
    <location>
        <begin position="313"/>
        <end position="339"/>
    </location>
</feature>
<evidence type="ECO:0000313" key="3">
    <source>
        <dbReference type="Proteomes" id="UP000284842"/>
    </source>
</evidence>
<dbReference type="STRING" id="181874.A0A409YLA2"/>
<feature type="compositionally biased region" description="Polar residues" evidence="1">
    <location>
        <begin position="544"/>
        <end position="553"/>
    </location>
</feature>
<sequence length="617" mass="65427">MPSDVFRPRLPIDPFSTIDKDEPWRVPSQLQSSQPQVILIIGEPTWADLCPLITSRQLSTSLILIATHQPPHIPPLNLPGPSIRILRLLSPLSPHDNGALRLVSLLQHAHSIASLWRFSLSQPSSPLHTRIIQLAQQSPQSEFNIVEEFTSSPSPPPPHQPTHTATPQSYPSPAPSIASSASTHSSFLRIPFFSSRSPSPSTSTSSLRLSSPSPLASTSSLFRLPSSSSSSLSKTQTALRNLIKDQEKSSLLLHLPSSNSNSANAGASGYYRPFDAIINFLPGGVPDKALLKNAILVTTLSAQYLAPPNLEMEQDEDDEVHDEQGDEQGDGEDEEEHKVLVKRQSKRFSSIFMKNIVDHTDQQGARLKKRFSILGTRTTTDTSNPATNPAIASGITPDGDMSSPSQWSAVGSGSLSVPALSSSGSASGSSSSVFVSGSGSGSASSSGSYSGIPSSKRHSHYPPPSKSKPKPKPKLIQSIEQFLLSFAYPLPGSVSVTSLGVGGGAGNGNGNGKRRSGMVGGGSSPASFNTGGGGGGGGGRRGSMLSTTGSQRQLQSINLGDRPLSHLSQGRMDKPHFNANPSHLNQLNKIENSHLNQLGRMENSRLGQLGMIEKARM</sequence>
<evidence type="ECO:0000256" key="1">
    <source>
        <dbReference type="SAM" id="MobiDB-lite"/>
    </source>
</evidence>
<proteinExistence type="predicted"/>
<feature type="compositionally biased region" description="Low complexity" evidence="1">
    <location>
        <begin position="161"/>
        <end position="180"/>
    </location>
</feature>
<dbReference type="InParanoid" id="A0A409YLA2"/>
<feature type="region of interest" description="Disordered" evidence="1">
    <location>
        <begin position="195"/>
        <end position="214"/>
    </location>
</feature>
<feature type="non-terminal residue" evidence="2">
    <location>
        <position position="617"/>
    </location>
</feature>
<keyword evidence="3" id="KW-1185">Reference proteome</keyword>
<feature type="compositionally biased region" description="Acidic residues" evidence="1">
    <location>
        <begin position="313"/>
        <end position="335"/>
    </location>
</feature>
<dbReference type="AlphaFoldDB" id="A0A409YLA2"/>